<keyword evidence="1 5" id="KW-0489">Methyltransferase</keyword>
<accession>A0A369JD22</accession>
<dbReference type="GO" id="GO:0009086">
    <property type="term" value="P:methionine biosynthetic process"/>
    <property type="evidence" value="ECO:0007669"/>
    <property type="project" value="InterPro"/>
</dbReference>
<organism evidence="7 8">
    <name type="scientific">Hypsizygus marmoreus</name>
    <name type="common">White beech mushroom</name>
    <name type="synonym">Agaricus marmoreus</name>
    <dbReference type="NCBI Taxonomy" id="39966"/>
    <lineage>
        <taxon>Eukaryota</taxon>
        <taxon>Fungi</taxon>
        <taxon>Dikarya</taxon>
        <taxon>Basidiomycota</taxon>
        <taxon>Agaricomycotina</taxon>
        <taxon>Agaricomycetes</taxon>
        <taxon>Agaricomycetidae</taxon>
        <taxon>Agaricales</taxon>
        <taxon>Tricholomatineae</taxon>
        <taxon>Lyophyllaceae</taxon>
        <taxon>Hypsizygus</taxon>
    </lineage>
</organism>
<evidence type="ECO:0000313" key="8">
    <source>
        <dbReference type="Proteomes" id="UP000076154"/>
    </source>
</evidence>
<dbReference type="PANTHER" id="PTHR46015">
    <property type="entry name" value="ZGC:172121"/>
    <property type="match status" value="1"/>
</dbReference>
<keyword evidence="8" id="KW-1185">Reference proteome</keyword>
<dbReference type="GO" id="GO:0033528">
    <property type="term" value="P:S-methylmethionine cycle"/>
    <property type="evidence" value="ECO:0007669"/>
    <property type="project" value="TreeGrafter"/>
</dbReference>
<evidence type="ECO:0000256" key="2">
    <source>
        <dbReference type="ARBA" id="ARBA00022679"/>
    </source>
</evidence>
<feature type="binding site" evidence="5">
    <location>
        <position position="277"/>
    </location>
    <ligand>
        <name>Zn(2+)</name>
        <dbReference type="ChEBI" id="CHEBI:29105"/>
    </ligand>
</feature>
<dbReference type="GO" id="GO:0032259">
    <property type="term" value="P:methylation"/>
    <property type="evidence" value="ECO:0007669"/>
    <property type="project" value="UniProtKB-KW"/>
</dbReference>
<dbReference type="InterPro" id="IPR017226">
    <property type="entry name" value="BHMT-like"/>
</dbReference>
<sequence length="385" mass="42244">MALFTSSPVILDGGFGTTLEELFELDISQSPLWSAHHIVENPGIIVAAHLAFMRAGAQIVLTSTYQASLSTFRKAGYSDLEAQHTMRKAVQLANDARTSFMKEKANQGEIKIALSLGPFGASLSPAQEFDGFYPPPYGPMGFSDASDNYNSYGDDRESESKSIDALAQFHFDRLLTFAQHTETWKGIDIIAFETVPLVREVKAIRKAMTWLHQQLEAETPPLTPKPWWISFVFPNGKCPETKYAGGPNLTVRDLVGAALEWKDGERTPIPSGIGINCTPPDLIPSLVAEMISAVKECRDDNLLALWLVLYPNGGEVYDIATRTWKPRDKNVSWADFLGAFVNNLSHGGSEIWTGFAIGGCCRTGPNDIRSLKEVLSGHYSTSPSP</sequence>
<dbReference type="InterPro" id="IPR036589">
    <property type="entry name" value="HCY_dom_sf"/>
</dbReference>
<dbReference type="EMBL" id="LUEZ02000122">
    <property type="protein sequence ID" value="RDB16766.1"/>
    <property type="molecule type" value="Genomic_DNA"/>
</dbReference>
<keyword evidence="3 5" id="KW-0479">Metal-binding</keyword>
<comment type="caution">
    <text evidence="7">The sequence shown here is derived from an EMBL/GenBank/DDBJ whole genome shotgun (WGS) entry which is preliminary data.</text>
</comment>
<comment type="cofactor">
    <cofactor evidence="5">
        <name>Zn(2+)</name>
        <dbReference type="ChEBI" id="CHEBI:29105"/>
    </cofactor>
</comment>
<dbReference type="PROSITE" id="PS50970">
    <property type="entry name" value="HCY"/>
    <property type="match status" value="1"/>
</dbReference>
<evidence type="ECO:0000256" key="1">
    <source>
        <dbReference type="ARBA" id="ARBA00022603"/>
    </source>
</evidence>
<keyword evidence="2 5" id="KW-0808">Transferase</keyword>
<dbReference type="SUPFAM" id="SSF82282">
    <property type="entry name" value="Homocysteine S-methyltransferase"/>
    <property type="match status" value="1"/>
</dbReference>
<protein>
    <submittedName>
        <fullName evidence="7">Homocysteine S-methyltransferase 1</fullName>
    </submittedName>
</protein>
<dbReference type="GO" id="GO:0008270">
    <property type="term" value="F:zinc ion binding"/>
    <property type="evidence" value="ECO:0007669"/>
    <property type="project" value="InterPro"/>
</dbReference>
<evidence type="ECO:0000256" key="5">
    <source>
        <dbReference type="PROSITE-ProRule" id="PRU00333"/>
    </source>
</evidence>
<dbReference type="PIRSF" id="PIRSF037505">
    <property type="entry name" value="Betaine_HMT"/>
    <property type="match status" value="1"/>
</dbReference>
<dbReference type="STRING" id="39966.A0A369JD22"/>
<feature type="binding site" evidence="5">
    <location>
        <position position="360"/>
    </location>
    <ligand>
        <name>Zn(2+)</name>
        <dbReference type="ChEBI" id="CHEBI:29105"/>
    </ligand>
</feature>
<keyword evidence="4 5" id="KW-0862">Zinc</keyword>
<dbReference type="InParanoid" id="A0A369JD22"/>
<dbReference type="FunCoup" id="A0A369JD22">
    <property type="interactions" value="15"/>
</dbReference>
<dbReference type="Gene3D" id="3.20.20.330">
    <property type="entry name" value="Homocysteine-binding-like domain"/>
    <property type="match status" value="1"/>
</dbReference>
<dbReference type="Pfam" id="PF02574">
    <property type="entry name" value="S-methyl_trans"/>
    <property type="match status" value="1"/>
</dbReference>
<reference evidence="7" key="1">
    <citation type="submission" date="2018-04" db="EMBL/GenBank/DDBJ databases">
        <title>Whole genome sequencing of Hypsizygus marmoreus.</title>
        <authorList>
            <person name="Choi I.-G."/>
            <person name="Min B."/>
            <person name="Kim J.-G."/>
            <person name="Kim S."/>
            <person name="Oh Y.-L."/>
            <person name="Kong W.-S."/>
            <person name="Park H."/>
            <person name="Jeong J."/>
            <person name="Song E.-S."/>
        </authorList>
    </citation>
    <scope>NUCLEOTIDE SEQUENCE [LARGE SCALE GENOMIC DNA]</scope>
    <source>
        <strain evidence="7">51987-8</strain>
    </source>
</reference>
<dbReference type="InterPro" id="IPR003726">
    <property type="entry name" value="HCY_dom"/>
</dbReference>
<dbReference type="InterPro" id="IPR051486">
    <property type="entry name" value="Hcy_S-methyltransferase"/>
</dbReference>
<name>A0A369JD22_HYPMA</name>
<feature type="domain" description="Hcy-binding" evidence="6">
    <location>
        <begin position="1"/>
        <end position="375"/>
    </location>
</feature>
<dbReference type="OrthoDB" id="261426at2759"/>
<feature type="binding site" evidence="5">
    <location>
        <position position="361"/>
    </location>
    <ligand>
        <name>Zn(2+)</name>
        <dbReference type="ChEBI" id="CHEBI:29105"/>
    </ligand>
</feature>
<gene>
    <name evidence="7" type="primary">HMT-1</name>
    <name evidence="7" type="ORF">Hypma_002601</name>
</gene>
<dbReference type="AlphaFoldDB" id="A0A369JD22"/>
<dbReference type="Proteomes" id="UP000076154">
    <property type="component" value="Unassembled WGS sequence"/>
</dbReference>
<evidence type="ECO:0000256" key="3">
    <source>
        <dbReference type="ARBA" id="ARBA00022723"/>
    </source>
</evidence>
<evidence type="ECO:0000259" key="6">
    <source>
        <dbReference type="PROSITE" id="PS50970"/>
    </source>
</evidence>
<evidence type="ECO:0000313" key="7">
    <source>
        <dbReference type="EMBL" id="RDB16766.1"/>
    </source>
</evidence>
<dbReference type="PANTHER" id="PTHR46015:SF1">
    <property type="entry name" value="HOMOCYSTEINE S-METHYLTRANSFERASE-LIKE ISOFORM 1"/>
    <property type="match status" value="1"/>
</dbReference>
<evidence type="ECO:0000256" key="4">
    <source>
        <dbReference type="ARBA" id="ARBA00022833"/>
    </source>
</evidence>
<dbReference type="GO" id="GO:0008898">
    <property type="term" value="F:S-adenosylmethionine-homocysteine S-methyltransferase activity"/>
    <property type="evidence" value="ECO:0007669"/>
    <property type="project" value="TreeGrafter"/>
</dbReference>
<proteinExistence type="predicted"/>